<feature type="region of interest" description="Disordered" evidence="1">
    <location>
        <begin position="748"/>
        <end position="777"/>
    </location>
</feature>
<feature type="compositionally biased region" description="Basic and acidic residues" evidence="1">
    <location>
        <begin position="1"/>
        <end position="63"/>
    </location>
</feature>
<feature type="compositionally biased region" description="Polar residues" evidence="1">
    <location>
        <begin position="758"/>
        <end position="770"/>
    </location>
</feature>
<proteinExistence type="predicted"/>
<comment type="caution">
    <text evidence="2">The sequence shown here is derived from an EMBL/GenBank/DDBJ whole genome shotgun (WGS) entry which is preliminary data.</text>
</comment>
<reference evidence="2 3" key="1">
    <citation type="submission" date="2019-01" db="EMBL/GenBank/DDBJ databases">
        <title>Draft genome sequence of Dictyobacter sp. Uno17.</title>
        <authorList>
            <person name="Wang C.M."/>
            <person name="Zheng Y."/>
            <person name="Sakai Y."/>
            <person name="Abe K."/>
            <person name="Yokota A."/>
            <person name="Yabe S."/>
        </authorList>
    </citation>
    <scope>NUCLEOTIDE SEQUENCE [LARGE SCALE GENOMIC DNA]</scope>
    <source>
        <strain evidence="2 3">Uno17</strain>
    </source>
</reference>
<sequence length="1017" mass="114809">MALEEVGIKPKINDNKPEGDDAPKLKGDDAPKPNDENIARPKGDDAPKPNSEDASKRPEEFGRKKLQKGDNSPKNIKLVRDLATKFNDAKEIPQELIDTVRKKSLSSSPVPKPFYKDLLNVTELAQQKAPIESWAEVGAAEKALQWYRNYTRTNNIDSKSIIDNAQQYLTDKRMSLPTPREMAFNLISTDKVPFDLTSSDRVPFDLTRFDKDISTSESQPSTSAAKTIEITKMQRTANDETSKINTQYAVFAEQYLPALAEKITKKETYIGRVANPDNDKMRAEIMPGETPNAASQIADRDIIEKKLGRVEESLRQIDVEKHNLSTIKDNRIAIEQKLSETGRISKFFSYSLRKLERSIQNLPNDEAIDKRLSDIEEREQKKLVTGKALLYALGKGEAKDETYYTAYLLRQQEKLKDMQLQFTKVVMGNNIEAIGLKFDQLHTTDTLSDQSAGLQMLSSFVKDNYVPKLFDGLSTHLWIGEPMMYEGLGITVALQNHGVGVNFGATIADREGGYSTLGVLYLVNTAIHAVKGFASYKLQGRYERALQQFKQGFTEEQFYQVKQLPDEHQWIINRDEISQKKQKSPFKIDYDKAWNRYKALSKPSEEKGQEGVLLPADNLKKHDLESRQQLKEILFLHMMKHYRGIKPFKRSMESVATSLAFGAGAITYATVGLGAGVFGYAAAALAHVAITDTRYFKHDMRGRHARAIIKSENSITRDMATIIDQTETGQEIKAAKAEIVGANKQSWLSTKKTEKTAENSQPTERGTNNDGKIDKKYVPDDNVAAENRRYYDAINRALQRTEEVVQNKHTFFSENVKKQYVDDLFDRNLKEELNQLARDEVKAESWFSMRKRFNPDRDEETRQKLSFCAQTASEMVRNLLSSSEKTPQQNAHLSQVPSEQQKSINIHVLEAVSEKDALDKLAARGFTFTDPTGMKHEPTEVMDAFVRYKTAMALLTDGGAIKAEKNIRGNIRKAAMSINKIAVSKNTGNEDTKIIEESPFEGLEKRTDAAMKGLPIS</sequence>
<dbReference type="RefSeq" id="WP_149401477.1">
    <property type="nucleotide sequence ID" value="NZ_BIXY01000025.1"/>
</dbReference>
<accession>A0A5A5TC34</accession>
<name>A0A5A5TC34_9CHLR</name>
<evidence type="ECO:0000256" key="1">
    <source>
        <dbReference type="SAM" id="MobiDB-lite"/>
    </source>
</evidence>
<evidence type="ECO:0000313" key="2">
    <source>
        <dbReference type="EMBL" id="GCF08494.1"/>
    </source>
</evidence>
<dbReference type="AlphaFoldDB" id="A0A5A5TC34"/>
<feature type="region of interest" description="Disordered" evidence="1">
    <location>
        <begin position="1"/>
        <end position="75"/>
    </location>
</feature>
<protein>
    <submittedName>
        <fullName evidence="2">Uncharacterized protein</fullName>
    </submittedName>
</protein>
<dbReference type="Proteomes" id="UP000322530">
    <property type="component" value="Unassembled WGS sequence"/>
</dbReference>
<evidence type="ECO:0000313" key="3">
    <source>
        <dbReference type="Proteomes" id="UP000322530"/>
    </source>
</evidence>
<gene>
    <name evidence="2" type="ORF">KDI_20580</name>
</gene>
<dbReference type="EMBL" id="BIXY01000025">
    <property type="protein sequence ID" value="GCF08494.1"/>
    <property type="molecule type" value="Genomic_DNA"/>
</dbReference>
<keyword evidence="3" id="KW-1185">Reference proteome</keyword>
<organism evidence="2 3">
    <name type="scientific">Dictyobacter arantiisoli</name>
    <dbReference type="NCBI Taxonomy" id="2014874"/>
    <lineage>
        <taxon>Bacteria</taxon>
        <taxon>Bacillati</taxon>
        <taxon>Chloroflexota</taxon>
        <taxon>Ktedonobacteria</taxon>
        <taxon>Ktedonobacterales</taxon>
        <taxon>Dictyobacteraceae</taxon>
        <taxon>Dictyobacter</taxon>
    </lineage>
</organism>